<accession>A0ABW1KMG4</accession>
<evidence type="ECO:0000313" key="6">
    <source>
        <dbReference type="EMBL" id="MFC6022164.1"/>
    </source>
</evidence>
<dbReference type="PROSITE" id="PS51935">
    <property type="entry name" value="NLPC_P60"/>
    <property type="match status" value="1"/>
</dbReference>
<dbReference type="PANTHER" id="PTHR39431:SF1">
    <property type="entry name" value="FRPA_C-RELATED PROTEIN"/>
    <property type="match status" value="1"/>
</dbReference>
<comment type="similarity">
    <text evidence="1">Belongs to the peptidase C40 family.</text>
</comment>
<protein>
    <recommendedName>
        <fullName evidence="5">NlpC/P60 domain-containing protein</fullName>
    </recommendedName>
</protein>
<evidence type="ECO:0000259" key="5">
    <source>
        <dbReference type="PROSITE" id="PS51935"/>
    </source>
</evidence>
<dbReference type="InterPro" id="IPR000064">
    <property type="entry name" value="NLP_P60_dom"/>
</dbReference>
<dbReference type="RefSeq" id="WP_377431415.1">
    <property type="nucleotide sequence ID" value="NZ_JBHSPR010000056.1"/>
</dbReference>
<evidence type="ECO:0000256" key="4">
    <source>
        <dbReference type="ARBA" id="ARBA00022807"/>
    </source>
</evidence>
<proteinExistence type="inferred from homology"/>
<evidence type="ECO:0000256" key="1">
    <source>
        <dbReference type="ARBA" id="ARBA00007074"/>
    </source>
</evidence>
<keyword evidence="4" id="KW-0788">Thiol protease</keyword>
<dbReference type="SUPFAM" id="SSF69318">
    <property type="entry name" value="Integrin alpha N-terminal domain"/>
    <property type="match status" value="1"/>
</dbReference>
<dbReference type="Gene3D" id="3.90.1720.10">
    <property type="entry name" value="endopeptidase domain like (from Nostoc punctiforme)"/>
    <property type="match status" value="1"/>
</dbReference>
<sequence>MLRADAITRARSWLSVGGVPYSQNRCYKNQYGDYRTDCSGFVSMAWGLGGVGNGFWTGNLDTRSHQISRSDLRPGDALLRHTGDPSENHVALFVKWGDSARTTPVVIEQTGSRDTVERTWTASYAGLYTPVRYDKIAEDVPPEDVPIAGDWNKDGVDNVGVFRPSNSTWYLRDINSGDATTIFKFGHGASGDIPVAGDWNKDGVDTVGVFRPSNSTWYLTDGTTSLDHEFVFGHGASGDIPVAGDWNKDGIDTVGVFRPSNSTWYLTDGTTSLDHEFVFGHGASGDIPVPGDWNKDNTDTPGVRRPGNNTVYLRNANSAGGVDEYFIYGI</sequence>
<name>A0ABW1KMG4_9ACTN</name>
<dbReference type="SUPFAM" id="SSF54001">
    <property type="entry name" value="Cysteine proteinases"/>
    <property type="match status" value="1"/>
</dbReference>
<dbReference type="EMBL" id="JBHSPR010000056">
    <property type="protein sequence ID" value="MFC6022164.1"/>
    <property type="molecule type" value="Genomic_DNA"/>
</dbReference>
<reference evidence="7" key="1">
    <citation type="journal article" date="2019" name="Int. J. Syst. Evol. Microbiol.">
        <title>The Global Catalogue of Microorganisms (GCM) 10K type strain sequencing project: providing services to taxonomists for standard genome sequencing and annotation.</title>
        <authorList>
            <consortium name="The Broad Institute Genomics Platform"/>
            <consortium name="The Broad Institute Genome Sequencing Center for Infectious Disease"/>
            <person name="Wu L."/>
            <person name="Ma J."/>
        </authorList>
    </citation>
    <scope>NUCLEOTIDE SEQUENCE [LARGE SCALE GENOMIC DNA]</scope>
    <source>
        <strain evidence="7">ZS-35-S2</strain>
    </source>
</reference>
<dbReference type="InterPro" id="IPR028994">
    <property type="entry name" value="Integrin_alpha_N"/>
</dbReference>
<organism evidence="6 7">
    <name type="scientific">Plantactinospora solaniradicis</name>
    <dbReference type="NCBI Taxonomy" id="1723736"/>
    <lineage>
        <taxon>Bacteria</taxon>
        <taxon>Bacillati</taxon>
        <taxon>Actinomycetota</taxon>
        <taxon>Actinomycetes</taxon>
        <taxon>Micromonosporales</taxon>
        <taxon>Micromonosporaceae</taxon>
        <taxon>Plantactinospora</taxon>
    </lineage>
</organism>
<evidence type="ECO:0000313" key="7">
    <source>
        <dbReference type="Proteomes" id="UP001596203"/>
    </source>
</evidence>
<dbReference type="InterPro" id="IPR038765">
    <property type="entry name" value="Papain-like_cys_pep_sf"/>
</dbReference>
<evidence type="ECO:0000256" key="3">
    <source>
        <dbReference type="ARBA" id="ARBA00022801"/>
    </source>
</evidence>
<comment type="caution">
    <text evidence="6">The sequence shown here is derived from an EMBL/GenBank/DDBJ whole genome shotgun (WGS) entry which is preliminary data.</text>
</comment>
<keyword evidence="3" id="KW-0378">Hydrolase</keyword>
<gene>
    <name evidence="6" type="ORF">ACFP2T_39135</name>
</gene>
<dbReference type="Proteomes" id="UP001596203">
    <property type="component" value="Unassembled WGS sequence"/>
</dbReference>
<feature type="domain" description="NlpC/P60" evidence="5">
    <location>
        <begin position="1"/>
        <end position="131"/>
    </location>
</feature>
<keyword evidence="2" id="KW-0645">Protease</keyword>
<keyword evidence="7" id="KW-1185">Reference proteome</keyword>
<evidence type="ECO:0000256" key="2">
    <source>
        <dbReference type="ARBA" id="ARBA00022670"/>
    </source>
</evidence>
<dbReference type="PANTHER" id="PTHR39431">
    <property type="entry name" value="FRPA/C-RELATED PROTEIN"/>
    <property type="match status" value="1"/>
</dbReference>